<proteinExistence type="inferred from homology"/>
<dbReference type="PROSITE" id="PS01148">
    <property type="entry name" value="UPF0033"/>
    <property type="match status" value="1"/>
</dbReference>
<dbReference type="GO" id="GO:0097163">
    <property type="term" value="F:sulfur carrier activity"/>
    <property type="evidence" value="ECO:0007669"/>
    <property type="project" value="UniProtKB-UniRule"/>
</dbReference>
<dbReference type="EMBL" id="FOYD01000002">
    <property type="protein sequence ID" value="SFQ71399.1"/>
    <property type="molecule type" value="Genomic_DNA"/>
</dbReference>
<organism evidence="4 5">
    <name type="scientific">Halopseudomonas formosensis</name>
    <dbReference type="NCBI Taxonomy" id="1002526"/>
    <lineage>
        <taxon>Bacteria</taxon>
        <taxon>Pseudomonadati</taxon>
        <taxon>Pseudomonadota</taxon>
        <taxon>Gammaproteobacteria</taxon>
        <taxon>Pseudomonadales</taxon>
        <taxon>Pseudomonadaceae</taxon>
        <taxon>Halopseudomonas</taxon>
    </lineage>
</organism>
<reference evidence="4 5" key="1">
    <citation type="submission" date="2016-10" db="EMBL/GenBank/DDBJ databases">
        <authorList>
            <person name="de Groot N.N."/>
        </authorList>
    </citation>
    <scope>NUCLEOTIDE SEQUENCE [LARGE SCALE GENOMIC DNA]</scope>
    <source>
        <strain evidence="4 5">JCM 18415</strain>
    </source>
</reference>
<dbReference type="Gene3D" id="3.30.110.40">
    <property type="entry name" value="TusA-like domain"/>
    <property type="match status" value="1"/>
</dbReference>
<name>A0A1I6AS27_9GAMM</name>
<dbReference type="Proteomes" id="UP000242815">
    <property type="component" value="Unassembled WGS sequence"/>
</dbReference>
<dbReference type="HAMAP" id="MF_00413">
    <property type="entry name" value="Thiourid_synth_A"/>
    <property type="match status" value="1"/>
</dbReference>
<gene>
    <name evidence="3" type="primary">tusA</name>
    <name evidence="4" type="ORF">SAMN05216578_102342</name>
</gene>
<feature type="active site" description="Cysteine persulfide intermediate" evidence="3">
    <location>
        <position position="19"/>
    </location>
</feature>
<dbReference type="OrthoDB" id="9797352at2"/>
<dbReference type="InterPro" id="IPR001455">
    <property type="entry name" value="TusA-like"/>
</dbReference>
<comment type="subcellular location">
    <subcellularLocation>
        <location evidence="3">Cytoplasm</location>
    </subcellularLocation>
</comment>
<keyword evidence="2 3" id="KW-0963">Cytoplasm</keyword>
<comment type="function">
    <text evidence="3">Sulfur carrier protein which probably makes part of a sulfur-relay system.</text>
</comment>
<evidence type="ECO:0000256" key="1">
    <source>
        <dbReference type="ARBA" id="ARBA00008984"/>
    </source>
</evidence>
<comment type="similarity">
    <text evidence="1 3">Belongs to the sulfur carrier protein TusA family.</text>
</comment>
<accession>A0A1I6AS27</accession>
<dbReference type="RefSeq" id="WP_090537516.1">
    <property type="nucleotide sequence ID" value="NZ_FOYD01000002.1"/>
</dbReference>
<dbReference type="CDD" id="cd03423">
    <property type="entry name" value="SirA"/>
    <property type="match status" value="1"/>
</dbReference>
<evidence type="ECO:0000256" key="3">
    <source>
        <dbReference type="HAMAP-Rule" id="MF_00413"/>
    </source>
</evidence>
<evidence type="ECO:0000256" key="2">
    <source>
        <dbReference type="ARBA" id="ARBA00022490"/>
    </source>
</evidence>
<dbReference type="PANTHER" id="PTHR33279:SF2">
    <property type="entry name" value="SULFUR CARRIER PROTEIN TUSA"/>
    <property type="match status" value="1"/>
</dbReference>
<dbReference type="GO" id="GO:0002143">
    <property type="term" value="P:tRNA wobble position uridine thiolation"/>
    <property type="evidence" value="ECO:0007669"/>
    <property type="project" value="InterPro"/>
</dbReference>
<dbReference type="Pfam" id="PF01206">
    <property type="entry name" value="TusA"/>
    <property type="match status" value="1"/>
</dbReference>
<dbReference type="InterPro" id="IPR036868">
    <property type="entry name" value="TusA-like_sf"/>
</dbReference>
<evidence type="ECO:0000313" key="5">
    <source>
        <dbReference type="Proteomes" id="UP000242815"/>
    </source>
</evidence>
<dbReference type="GO" id="GO:0005737">
    <property type="term" value="C:cytoplasm"/>
    <property type="evidence" value="ECO:0007669"/>
    <property type="project" value="UniProtKB-SubCell"/>
</dbReference>
<dbReference type="STRING" id="1002526.SAMN05216578_102342"/>
<evidence type="ECO:0000313" key="4">
    <source>
        <dbReference type="EMBL" id="SFQ71399.1"/>
    </source>
</evidence>
<dbReference type="SUPFAM" id="SSF64307">
    <property type="entry name" value="SirA-like"/>
    <property type="match status" value="1"/>
</dbReference>
<sequence>MSDTLPTPDAQLDARGLFCPEPVMMLHNAVRDLEVGQCLEVLATDPSTQRDIPRFCSFLGHQLLRQQELDGEFHYLIRKAG</sequence>
<dbReference type="InterPro" id="IPR022931">
    <property type="entry name" value="Sulphur_carrier_TusA"/>
</dbReference>
<dbReference type="PANTHER" id="PTHR33279">
    <property type="entry name" value="SULFUR CARRIER PROTEIN YEDF-RELATED"/>
    <property type="match status" value="1"/>
</dbReference>
<protein>
    <recommendedName>
        <fullName evidence="3">Sulfur carrier protein TusA</fullName>
    </recommendedName>
</protein>
<dbReference type="NCBIfam" id="NF001423">
    <property type="entry name" value="PRK00299.1"/>
    <property type="match status" value="1"/>
</dbReference>
<dbReference type="AlphaFoldDB" id="A0A1I6AS27"/>